<sequence length="69" mass="8051">MFSFISDKAQGPKNIPDISQPKMDGSLNFDTSLPIMKASMTASVNRKTDCSIYYWFYVFYLQVNFTFRF</sequence>
<evidence type="ECO:0000313" key="2">
    <source>
        <dbReference type="EMBL" id="GKH12513.1"/>
    </source>
</evidence>
<reference evidence="2" key="1">
    <citation type="submission" date="2022-01" db="EMBL/GenBank/DDBJ databases">
        <title>Novel bile acid biosynthetic pathways are enriched in the microbiome of centenarians.</title>
        <authorList>
            <person name="Sato Y."/>
            <person name="Atarashi K."/>
            <person name="Plichta R.D."/>
            <person name="Arai Y."/>
            <person name="Sasajima S."/>
            <person name="Kearney M.S."/>
            <person name="Suda W."/>
            <person name="Takeshita K."/>
            <person name="Sasaki T."/>
            <person name="Okamoto S."/>
            <person name="Skelly N.A."/>
            <person name="Okamura Y."/>
            <person name="Vlamakis H."/>
            <person name="Li Y."/>
            <person name="Tanoue T."/>
            <person name="Takei H."/>
            <person name="Nittono H."/>
            <person name="Narushima S."/>
            <person name="Irie J."/>
            <person name="Itoh H."/>
            <person name="Moriya K."/>
            <person name="Sugiura Y."/>
            <person name="Suematsu M."/>
            <person name="Moritoki N."/>
            <person name="Shibata S."/>
            <person name="Littman R.D."/>
            <person name="Fischbach A.M."/>
            <person name="Uwamino Y."/>
            <person name="Inoue T."/>
            <person name="Honda A."/>
            <person name="Hattori M."/>
            <person name="Murai T."/>
            <person name="Xavier J.R."/>
            <person name="Hirose N."/>
            <person name="Honda K."/>
        </authorList>
    </citation>
    <scope>NUCLEOTIDE SEQUENCE</scope>
    <source>
        <strain evidence="2">CE91-St12</strain>
    </source>
</reference>
<feature type="region of interest" description="Disordered" evidence="1">
    <location>
        <begin position="1"/>
        <end position="23"/>
    </location>
</feature>
<comment type="caution">
    <text evidence="2">The sequence shown here is derived from an EMBL/GenBank/DDBJ whole genome shotgun (WGS) entry which is preliminary data.</text>
</comment>
<dbReference type="Proteomes" id="UP001055048">
    <property type="component" value="Unassembled WGS sequence"/>
</dbReference>
<organism evidence="2 3">
    <name type="scientific">Bacteroides uniformis</name>
    <dbReference type="NCBI Taxonomy" id="820"/>
    <lineage>
        <taxon>Bacteria</taxon>
        <taxon>Pseudomonadati</taxon>
        <taxon>Bacteroidota</taxon>
        <taxon>Bacteroidia</taxon>
        <taxon>Bacteroidales</taxon>
        <taxon>Bacteroidaceae</taxon>
        <taxon>Bacteroides</taxon>
    </lineage>
</organism>
<evidence type="ECO:0000256" key="1">
    <source>
        <dbReference type="SAM" id="MobiDB-lite"/>
    </source>
</evidence>
<dbReference type="AlphaFoldDB" id="A0AA37JQ04"/>
<dbReference type="EMBL" id="BQNL01000001">
    <property type="protein sequence ID" value="GKH12513.1"/>
    <property type="molecule type" value="Genomic_DNA"/>
</dbReference>
<evidence type="ECO:0000313" key="3">
    <source>
        <dbReference type="Proteomes" id="UP001055048"/>
    </source>
</evidence>
<gene>
    <name evidence="2" type="ORF">CE91St12_07230</name>
</gene>
<accession>A0AA37JQ04</accession>
<protein>
    <submittedName>
        <fullName evidence="2">Uncharacterized protein</fullName>
    </submittedName>
</protein>
<name>A0AA37JQ04_BACUN</name>
<proteinExistence type="predicted"/>